<protein>
    <submittedName>
        <fullName evidence="1">Uncharacterized protein</fullName>
    </submittedName>
</protein>
<gene>
    <name evidence="1" type="ORF">FSP39_009440</name>
</gene>
<keyword evidence="2" id="KW-1185">Reference proteome</keyword>
<dbReference type="Proteomes" id="UP001186944">
    <property type="component" value="Unassembled WGS sequence"/>
</dbReference>
<dbReference type="EMBL" id="VSWD01000005">
    <property type="protein sequence ID" value="KAK3102185.1"/>
    <property type="molecule type" value="Genomic_DNA"/>
</dbReference>
<sequence>MGRRASWEGIDDLADDNAECCSKGVKVAYSLNDEPDVYCKVEKCCDGLVERSFFSPAGKAGLVLVSECSEPQDIAFGSSRGSSDS</sequence>
<accession>A0AA88YLU7</accession>
<evidence type="ECO:0000313" key="1">
    <source>
        <dbReference type="EMBL" id="KAK3102185.1"/>
    </source>
</evidence>
<dbReference type="AlphaFoldDB" id="A0AA88YLU7"/>
<proteinExistence type="predicted"/>
<comment type="caution">
    <text evidence="1">The sequence shown here is derived from an EMBL/GenBank/DDBJ whole genome shotgun (WGS) entry which is preliminary data.</text>
</comment>
<reference evidence="1" key="1">
    <citation type="submission" date="2019-08" db="EMBL/GenBank/DDBJ databases">
        <title>The improved chromosome-level genome for the pearl oyster Pinctada fucata martensii using PacBio sequencing and Hi-C.</title>
        <authorList>
            <person name="Zheng Z."/>
        </authorList>
    </citation>
    <scope>NUCLEOTIDE SEQUENCE</scope>
    <source>
        <strain evidence="1">ZZ-2019</strain>
        <tissue evidence="1">Adductor muscle</tissue>
    </source>
</reference>
<organism evidence="1 2">
    <name type="scientific">Pinctada imbricata</name>
    <name type="common">Atlantic pearl-oyster</name>
    <name type="synonym">Pinctada martensii</name>
    <dbReference type="NCBI Taxonomy" id="66713"/>
    <lineage>
        <taxon>Eukaryota</taxon>
        <taxon>Metazoa</taxon>
        <taxon>Spiralia</taxon>
        <taxon>Lophotrochozoa</taxon>
        <taxon>Mollusca</taxon>
        <taxon>Bivalvia</taxon>
        <taxon>Autobranchia</taxon>
        <taxon>Pteriomorphia</taxon>
        <taxon>Pterioida</taxon>
        <taxon>Pterioidea</taxon>
        <taxon>Pteriidae</taxon>
        <taxon>Pinctada</taxon>
    </lineage>
</organism>
<evidence type="ECO:0000313" key="2">
    <source>
        <dbReference type="Proteomes" id="UP001186944"/>
    </source>
</evidence>
<name>A0AA88YLU7_PINIB</name>